<evidence type="ECO:0000256" key="2">
    <source>
        <dbReference type="ARBA" id="ARBA00022448"/>
    </source>
</evidence>
<feature type="domain" description="ABC transmembrane type-1" evidence="7">
    <location>
        <begin position="43"/>
        <end position="231"/>
    </location>
</feature>
<keyword evidence="4 6" id="KW-1133">Transmembrane helix</keyword>
<dbReference type="InterPro" id="IPR051204">
    <property type="entry name" value="ABC_transp_perm/SBD"/>
</dbReference>
<evidence type="ECO:0000256" key="1">
    <source>
        <dbReference type="ARBA" id="ARBA00004141"/>
    </source>
</evidence>
<dbReference type="SUPFAM" id="SSF161098">
    <property type="entry name" value="MetI-like"/>
    <property type="match status" value="1"/>
</dbReference>
<comment type="similarity">
    <text evidence="6">Belongs to the binding-protein-dependent transport system permease family.</text>
</comment>
<evidence type="ECO:0000313" key="8">
    <source>
        <dbReference type="EMBL" id="RRQ03249.1"/>
    </source>
</evidence>
<keyword evidence="5 6" id="KW-0472">Membrane</keyword>
<organism evidence="8 9">
    <name type="scientific">Corynebacterium bovis</name>
    <dbReference type="NCBI Taxonomy" id="36808"/>
    <lineage>
        <taxon>Bacteria</taxon>
        <taxon>Bacillati</taxon>
        <taxon>Actinomycetota</taxon>
        <taxon>Actinomycetes</taxon>
        <taxon>Mycobacteriales</taxon>
        <taxon>Corynebacteriaceae</taxon>
        <taxon>Corynebacterium</taxon>
    </lineage>
</organism>
<dbReference type="GO" id="GO:0031460">
    <property type="term" value="P:glycine betaine transport"/>
    <property type="evidence" value="ECO:0007669"/>
    <property type="project" value="TreeGrafter"/>
</dbReference>
<proteinExistence type="inferred from homology"/>
<dbReference type="AlphaFoldDB" id="A0A3R8QQ69"/>
<dbReference type="InterPro" id="IPR000515">
    <property type="entry name" value="MetI-like"/>
</dbReference>
<keyword evidence="2 6" id="KW-0813">Transport</keyword>
<feature type="transmembrane region" description="Helical" evidence="6">
    <location>
        <begin position="78"/>
        <end position="105"/>
    </location>
</feature>
<dbReference type="PANTHER" id="PTHR30177">
    <property type="entry name" value="GLYCINE BETAINE/L-PROLINE TRANSPORT SYSTEM PERMEASE PROTEIN PROW"/>
    <property type="match status" value="1"/>
</dbReference>
<dbReference type="InterPro" id="IPR035906">
    <property type="entry name" value="MetI-like_sf"/>
</dbReference>
<dbReference type="RefSeq" id="WP_125174616.1">
    <property type="nucleotide sequence ID" value="NZ_JBHYBO010000120.1"/>
</dbReference>
<evidence type="ECO:0000256" key="6">
    <source>
        <dbReference type="RuleBase" id="RU363032"/>
    </source>
</evidence>
<dbReference type="PANTHER" id="PTHR30177:SF4">
    <property type="entry name" value="OSMOPROTECTANT IMPORT PERMEASE PROTEIN OSMW"/>
    <property type="match status" value="1"/>
</dbReference>
<dbReference type="Proteomes" id="UP000278422">
    <property type="component" value="Unassembled WGS sequence"/>
</dbReference>
<evidence type="ECO:0000256" key="4">
    <source>
        <dbReference type="ARBA" id="ARBA00022989"/>
    </source>
</evidence>
<dbReference type="Pfam" id="PF00528">
    <property type="entry name" value="BPD_transp_1"/>
    <property type="match status" value="1"/>
</dbReference>
<sequence length="247" mass="25134">MTAAPATAAATLAPALAPALTRDVAGVDVGWLRTNAGSVAELAWDHVLLCVPAVVLSFLVAVPLGWGVHRLGRRRRTAVVGTGVLAVTGLVYAVPSLALFVILPYIMGVSILSPLNVVVALLLYGVALLVRVAAEAFATVDADLRDAAVAVGHSGWGRFVAVELPLAGPALLTGVRVVSASTVSLASVGSLIGVSTLGDLFTRGFQRGFPTQVLAGVVGVVAVAVVLDLVLVGVGRVLMPWRSRAGV</sequence>
<evidence type="ECO:0000313" key="9">
    <source>
        <dbReference type="Proteomes" id="UP000278422"/>
    </source>
</evidence>
<accession>A0A3R8QQ69</accession>
<dbReference type="PROSITE" id="PS50928">
    <property type="entry name" value="ABC_TM1"/>
    <property type="match status" value="1"/>
</dbReference>
<comment type="caution">
    <text evidence="8">The sequence shown here is derived from an EMBL/GenBank/DDBJ whole genome shotgun (WGS) entry which is preliminary data.</text>
</comment>
<name>A0A3R8QQ69_9CORY</name>
<keyword evidence="9" id="KW-1185">Reference proteome</keyword>
<dbReference type="EMBL" id="PQNQ01000021">
    <property type="protein sequence ID" value="RRQ03249.1"/>
    <property type="molecule type" value="Genomic_DNA"/>
</dbReference>
<feature type="transmembrane region" description="Helical" evidence="6">
    <location>
        <begin position="213"/>
        <end position="234"/>
    </location>
</feature>
<evidence type="ECO:0000256" key="5">
    <source>
        <dbReference type="ARBA" id="ARBA00023136"/>
    </source>
</evidence>
<feature type="transmembrane region" description="Helical" evidence="6">
    <location>
        <begin position="43"/>
        <end position="66"/>
    </location>
</feature>
<comment type="subcellular location">
    <subcellularLocation>
        <location evidence="6">Cell membrane</location>
        <topology evidence="6">Multi-pass membrane protein</topology>
    </subcellularLocation>
    <subcellularLocation>
        <location evidence="1">Membrane</location>
        <topology evidence="1">Multi-pass membrane protein</topology>
    </subcellularLocation>
</comment>
<evidence type="ECO:0000259" key="7">
    <source>
        <dbReference type="PROSITE" id="PS50928"/>
    </source>
</evidence>
<protein>
    <submittedName>
        <fullName evidence="8">ABC transporter permease</fullName>
    </submittedName>
</protein>
<dbReference type="GO" id="GO:0005886">
    <property type="term" value="C:plasma membrane"/>
    <property type="evidence" value="ECO:0007669"/>
    <property type="project" value="UniProtKB-SubCell"/>
</dbReference>
<keyword evidence="3 6" id="KW-0812">Transmembrane</keyword>
<dbReference type="Gene3D" id="1.10.3720.10">
    <property type="entry name" value="MetI-like"/>
    <property type="match status" value="1"/>
</dbReference>
<evidence type="ECO:0000256" key="3">
    <source>
        <dbReference type="ARBA" id="ARBA00022692"/>
    </source>
</evidence>
<dbReference type="GO" id="GO:0055085">
    <property type="term" value="P:transmembrane transport"/>
    <property type="evidence" value="ECO:0007669"/>
    <property type="project" value="InterPro"/>
</dbReference>
<dbReference type="CDD" id="cd06261">
    <property type="entry name" value="TM_PBP2"/>
    <property type="match status" value="1"/>
</dbReference>
<feature type="transmembrane region" description="Helical" evidence="6">
    <location>
        <begin position="111"/>
        <end position="130"/>
    </location>
</feature>
<reference evidence="8 9" key="1">
    <citation type="submission" date="2018-01" db="EMBL/GenBank/DDBJ databases">
        <title>Twenty Corynebacterium bovis Genomes.</title>
        <authorList>
            <person name="Gulvik C.A."/>
        </authorList>
    </citation>
    <scope>NUCLEOTIDE SEQUENCE [LARGE SCALE GENOMIC DNA]</scope>
    <source>
        <strain evidence="8 9">16-2004</strain>
    </source>
</reference>
<gene>
    <name evidence="8" type="ORF">CXF42_07760</name>
</gene>